<feature type="compositionally biased region" description="Basic and acidic residues" evidence="1">
    <location>
        <begin position="180"/>
        <end position="194"/>
    </location>
</feature>
<proteinExistence type="predicted"/>
<feature type="compositionally biased region" description="Basic and acidic residues" evidence="1">
    <location>
        <begin position="123"/>
        <end position="138"/>
    </location>
</feature>
<name>A0ABU6TQS9_9FABA</name>
<feature type="compositionally biased region" description="Basic and acidic residues" evidence="1">
    <location>
        <begin position="151"/>
        <end position="165"/>
    </location>
</feature>
<feature type="compositionally biased region" description="Acidic residues" evidence="1">
    <location>
        <begin position="105"/>
        <end position="121"/>
    </location>
</feature>
<feature type="compositionally biased region" description="Polar residues" evidence="1">
    <location>
        <begin position="139"/>
        <end position="150"/>
    </location>
</feature>
<sequence length="257" mass="28926">MDFTKVKVKLQMWNIPEHCKTIALGKKIAEKIGKVEDCELFSMGPGKETFIKATVDMDIKAPIKRGIMMGRKRMNQYGWISENSSKDCTKGLQKNTEEPGQQEDAAGEGEEIVQIEEEMAEIDTIRKGTDTKRKEKINTGKTQEQDNNQGSREKEVKGLPDERTKNLAAGGVNEPQAGDQNRKQEEQKQVEPSRRWKRMARGIQIGGNEAESADFGKRKKTEANDKHLDQIQSATKKQHKEPNQGMAEAAKQPCQAQ</sequence>
<feature type="region of interest" description="Disordered" evidence="1">
    <location>
        <begin position="80"/>
        <end position="257"/>
    </location>
</feature>
<evidence type="ECO:0000256" key="1">
    <source>
        <dbReference type="SAM" id="MobiDB-lite"/>
    </source>
</evidence>
<organism evidence="2 3">
    <name type="scientific">Stylosanthes scabra</name>
    <dbReference type="NCBI Taxonomy" id="79078"/>
    <lineage>
        <taxon>Eukaryota</taxon>
        <taxon>Viridiplantae</taxon>
        <taxon>Streptophyta</taxon>
        <taxon>Embryophyta</taxon>
        <taxon>Tracheophyta</taxon>
        <taxon>Spermatophyta</taxon>
        <taxon>Magnoliopsida</taxon>
        <taxon>eudicotyledons</taxon>
        <taxon>Gunneridae</taxon>
        <taxon>Pentapetalae</taxon>
        <taxon>rosids</taxon>
        <taxon>fabids</taxon>
        <taxon>Fabales</taxon>
        <taxon>Fabaceae</taxon>
        <taxon>Papilionoideae</taxon>
        <taxon>50 kb inversion clade</taxon>
        <taxon>dalbergioids sensu lato</taxon>
        <taxon>Dalbergieae</taxon>
        <taxon>Pterocarpus clade</taxon>
        <taxon>Stylosanthes</taxon>
    </lineage>
</organism>
<reference evidence="2 3" key="1">
    <citation type="journal article" date="2023" name="Plants (Basel)">
        <title>Bridging the Gap: Combining Genomics and Transcriptomics Approaches to Understand Stylosanthes scabra, an Orphan Legume from the Brazilian Caatinga.</title>
        <authorList>
            <person name="Ferreira-Neto J.R.C."/>
            <person name="da Silva M.D."/>
            <person name="Binneck E."/>
            <person name="de Melo N.F."/>
            <person name="da Silva R.H."/>
            <person name="de Melo A.L.T.M."/>
            <person name="Pandolfi V."/>
            <person name="Bustamante F.O."/>
            <person name="Brasileiro-Vidal A.C."/>
            <person name="Benko-Iseppon A.M."/>
        </authorList>
    </citation>
    <scope>NUCLEOTIDE SEQUENCE [LARGE SCALE GENOMIC DNA]</scope>
    <source>
        <tissue evidence="2">Leaves</tissue>
    </source>
</reference>
<gene>
    <name evidence="2" type="ORF">PIB30_073104</name>
</gene>
<keyword evidence="3" id="KW-1185">Reference proteome</keyword>
<accession>A0ABU6TQS9</accession>
<dbReference type="EMBL" id="JASCZI010091500">
    <property type="protein sequence ID" value="MED6150515.1"/>
    <property type="molecule type" value="Genomic_DNA"/>
</dbReference>
<evidence type="ECO:0000313" key="2">
    <source>
        <dbReference type="EMBL" id="MED6150515.1"/>
    </source>
</evidence>
<protein>
    <submittedName>
        <fullName evidence="2">Uncharacterized protein</fullName>
    </submittedName>
</protein>
<comment type="caution">
    <text evidence="2">The sequence shown here is derived from an EMBL/GenBank/DDBJ whole genome shotgun (WGS) entry which is preliminary data.</text>
</comment>
<dbReference type="Proteomes" id="UP001341840">
    <property type="component" value="Unassembled WGS sequence"/>
</dbReference>
<evidence type="ECO:0000313" key="3">
    <source>
        <dbReference type="Proteomes" id="UP001341840"/>
    </source>
</evidence>